<sequence length="46" mass="5155">MSDVYQYKPGSGVPVVTQPIPGTRSCRPACNFLLPRQRPRLMRLPA</sequence>
<gene>
    <name evidence="1" type="ORF">LMG27174_02081</name>
</gene>
<evidence type="ECO:0000313" key="1">
    <source>
        <dbReference type="EMBL" id="CAB3669600.1"/>
    </source>
</evidence>
<evidence type="ECO:0000313" key="2">
    <source>
        <dbReference type="Proteomes" id="UP000494205"/>
    </source>
</evidence>
<accession>A0A6J5AN03</accession>
<proteinExistence type="predicted"/>
<reference evidence="1 2" key="1">
    <citation type="submission" date="2020-04" db="EMBL/GenBank/DDBJ databases">
        <authorList>
            <person name="De Canck E."/>
        </authorList>
    </citation>
    <scope>NUCLEOTIDE SEQUENCE [LARGE SCALE GENOMIC DNA]</scope>
    <source>
        <strain evidence="1 2">LMG 27174</strain>
    </source>
</reference>
<dbReference type="EMBL" id="CADIJZ010000006">
    <property type="protein sequence ID" value="CAB3669600.1"/>
    <property type="molecule type" value="Genomic_DNA"/>
</dbReference>
<name>A0A6J5AN03_9BURK</name>
<dbReference type="Proteomes" id="UP000494205">
    <property type="component" value="Unassembled WGS sequence"/>
</dbReference>
<protein>
    <submittedName>
        <fullName evidence="1">Uncharacterized protein</fullName>
    </submittedName>
</protein>
<dbReference type="AlphaFoldDB" id="A0A6J5AN03"/>
<organism evidence="1 2">
    <name type="scientific">Paraburkholderia rhynchosiae</name>
    <dbReference type="NCBI Taxonomy" id="487049"/>
    <lineage>
        <taxon>Bacteria</taxon>
        <taxon>Pseudomonadati</taxon>
        <taxon>Pseudomonadota</taxon>
        <taxon>Betaproteobacteria</taxon>
        <taxon>Burkholderiales</taxon>
        <taxon>Burkholderiaceae</taxon>
        <taxon>Paraburkholderia</taxon>
    </lineage>
</organism>